<dbReference type="GO" id="GO:0005179">
    <property type="term" value="F:hormone activity"/>
    <property type="evidence" value="ECO:0007669"/>
    <property type="project" value="UniProtKB-KW"/>
</dbReference>
<evidence type="ECO:0000256" key="3">
    <source>
        <dbReference type="ARBA" id="ARBA00022702"/>
    </source>
</evidence>
<keyword evidence="5" id="KW-1015">Disulfide bond</keyword>
<keyword evidence="4" id="KW-0732">Signal</keyword>
<dbReference type="Gene3D" id="2.60.120.40">
    <property type="match status" value="1"/>
</dbReference>
<accession>A0A3B3ZE76</accession>
<name>A0A3B3ZE76_9GOBI</name>
<evidence type="ECO:0000313" key="9">
    <source>
        <dbReference type="Ensembl" id="ENSPMGP00000002859.1"/>
    </source>
</evidence>
<evidence type="ECO:0000256" key="1">
    <source>
        <dbReference type="ARBA" id="ARBA00004613"/>
    </source>
</evidence>
<protein>
    <recommendedName>
        <fullName evidence="8">C1q domain-containing protein</fullName>
    </recommendedName>
</protein>
<evidence type="ECO:0000256" key="5">
    <source>
        <dbReference type="ARBA" id="ARBA00023157"/>
    </source>
</evidence>
<keyword evidence="3" id="KW-0372">Hormone</keyword>
<proteinExistence type="inferred from homology"/>
<dbReference type="PANTHER" id="PTHR24019">
    <property type="entry name" value="ADIPOLIN"/>
    <property type="match status" value="1"/>
</dbReference>
<evidence type="ECO:0000256" key="4">
    <source>
        <dbReference type="ARBA" id="ARBA00022729"/>
    </source>
</evidence>
<dbReference type="Ensembl" id="ENSPMGT00000003029.1">
    <property type="protein sequence ID" value="ENSPMGP00000002859.1"/>
    <property type="gene ID" value="ENSPMGG00000002500.1"/>
</dbReference>
<dbReference type="Proteomes" id="UP000261520">
    <property type="component" value="Unplaced"/>
</dbReference>
<organism evidence="9 10">
    <name type="scientific">Periophthalmus magnuspinnatus</name>
    <dbReference type="NCBI Taxonomy" id="409849"/>
    <lineage>
        <taxon>Eukaryota</taxon>
        <taxon>Metazoa</taxon>
        <taxon>Chordata</taxon>
        <taxon>Craniata</taxon>
        <taxon>Vertebrata</taxon>
        <taxon>Euteleostomi</taxon>
        <taxon>Actinopterygii</taxon>
        <taxon>Neopterygii</taxon>
        <taxon>Teleostei</taxon>
        <taxon>Neoteleostei</taxon>
        <taxon>Acanthomorphata</taxon>
        <taxon>Gobiaria</taxon>
        <taxon>Gobiiformes</taxon>
        <taxon>Gobioidei</taxon>
        <taxon>Gobiidae</taxon>
        <taxon>Oxudercinae</taxon>
        <taxon>Periophthalmus</taxon>
    </lineage>
</organism>
<keyword evidence="10" id="KW-1185">Reference proteome</keyword>
<feature type="domain" description="C1q" evidence="8">
    <location>
        <begin position="1"/>
        <end position="129"/>
    </location>
</feature>
<reference evidence="9" key="2">
    <citation type="submission" date="2025-09" db="UniProtKB">
        <authorList>
            <consortium name="Ensembl"/>
        </authorList>
    </citation>
    <scope>IDENTIFICATION</scope>
</reference>
<dbReference type="PANTHER" id="PTHR24019:SF13">
    <property type="entry name" value="ERYTHROFERRONE"/>
    <property type="match status" value="1"/>
</dbReference>
<dbReference type="AlphaFoldDB" id="A0A3B3ZE76"/>
<evidence type="ECO:0000256" key="7">
    <source>
        <dbReference type="ARBA" id="ARBA00038198"/>
    </source>
</evidence>
<dbReference type="STRING" id="409849.ENSPMGP00000002859"/>
<dbReference type="PROSITE" id="PS50871">
    <property type="entry name" value="C1Q"/>
    <property type="match status" value="1"/>
</dbReference>
<evidence type="ECO:0000256" key="2">
    <source>
        <dbReference type="ARBA" id="ARBA00022525"/>
    </source>
</evidence>
<dbReference type="InterPro" id="IPR052136">
    <property type="entry name" value="Adipolin/Erythroferrone-rel"/>
</dbReference>
<dbReference type="GO" id="GO:0005615">
    <property type="term" value="C:extracellular space"/>
    <property type="evidence" value="ECO:0007669"/>
    <property type="project" value="TreeGrafter"/>
</dbReference>
<comment type="subcellular location">
    <subcellularLocation>
        <location evidence="1">Secreted</location>
    </subcellularLocation>
</comment>
<reference evidence="9" key="1">
    <citation type="submission" date="2025-08" db="UniProtKB">
        <authorList>
            <consortium name="Ensembl"/>
        </authorList>
    </citation>
    <scope>IDENTIFICATION</scope>
</reference>
<comment type="similarity">
    <text evidence="7">Belongs to the adipolin/erythroferrone family.</text>
</comment>
<keyword evidence="6" id="KW-0325">Glycoprotein</keyword>
<dbReference type="SUPFAM" id="SSF49842">
    <property type="entry name" value="TNF-like"/>
    <property type="match status" value="1"/>
</dbReference>
<sequence>RSLLELQPFIQTHSSSQRGPSLSSGRFTAPVSGFYQLTATLLIESGDRVQARVRDHVRAAICIQSLCQTNRSVAGVMGVAATGGTFSIQLTGTLHLQAGEYVSVFVDNGSGSSLRVLPQSMFSGLLLGV</sequence>
<keyword evidence="2" id="KW-0964">Secreted</keyword>
<evidence type="ECO:0000313" key="10">
    <source>
        <dbReference type="Proteomes" id="UP000261520"/>
    </source>
</evidence>
<dbReference type="InterPro" id="IPR001073">
    <property type="entry name" value="C1q_dom"/>
</dbReference>
<evidence type="ECO:0000259" key="8">
    <source>
        <dbReference type="PROSITE" id="PS50871"/>
    </source>
</evidence>
<evidence type="ECO:0000256" key="6">
    <source>
        <dbReference type="ARBA" id="ARBA00023180"/>
    </source>
</evidence>
<dbReference type="InterPro" id="IPR008983">
    <property type="entry name" value="Tumour_necrosis_fac-like_dom"/>
</dbReference>